<gene>
    <name evidence="5" type="ORF">B0H63DRAFT_555638</name>
</gene>
<feature type="domain" description="Dynamin-type G" evidence="4">
    <location>
        <begin position="33"/>
        <end position="322"/>
    </location>
</feature>
<dbReference type="FunFam" id="3.40.50.300:FF:001425">
    <property type="entry name" value="Dynamin GTPase, putative"/>
    <property type="match status" value="1"/>
</dbReference>
<reference evidence="5" key="1">
    <citation type="journal article" date="2023" name="Mol. Phylogenet. Evol.">
        <title>Genome-scale phylogeny and comparative genomics of the fungal order Sordariales.</title>
        <authorList>
            <person name="Hensen N."/>
            <person name="Bonometti L."/>
            <person name="Westerberg I."/>
            <person name="Brannstrom I.O."/>
            <person name="Guillou S."/>
            <person name="Cros-Aarteil S."/>
            <person name="Calhoun S."/>
            <person name="Haridas S."/>
            <person name="Kuo A."/>
            <person name="Mondo S."/>
            <person name="Pangilinan J."/>
            <person name="Riley R."/>
            <person name="LaButti K."/>
            <person name="Andreopoulos B."/>
            <person name="Lipzen A."/>
            <person name="Chen C."/>
            <person name="Yan M."/>
            <person name="Daum C."/>
            <person name="Ng V."/>
            <person name="Clum A."/>
            <person name="Steindorff A."/>
            <person name="Ohm R.A."/>
            <person name="Martin F."/>
            <person name="Silar P."/>
            <person name="Natvig D.O."/>
            <person name="Lalanne C."/>
            <person name="Gautier V."/>
            <person name="Ament-Velasquez S.L."/>
            <person name="Kruys A."/>
            <person name="Hutchinson M.I."/>
            <person name="Powell A.J."/>
            <person name="Barry K."/>
            <person name="Miller A.N."/>
            <person name="Grigoriev I.V."/>
            <person name="Debuchy R."/>
            <person name="Gladieux P."/>
            <person name="Hiltunen Thoren M."/>
            <person name="Johannesson H."/>
        </authorList>
    </citation>
    <scope>NUCLEOTIDE SEQUENCE</scope>
    <source>
        <strain evidence="5">CBS 232.78</strain>
    </source>
</reference>
<dbReference type="PANTHER" id="PTHR11566">
    <property type="entry name" value="DYNAMIN"/>
    <property type="match status" value="1"/>
</dbReference>
<dbReference type="EMBL" id="JAULSW010000001">
    <property type="protein sequence ID" value="KAK3394416.1"/>
    <property type="molecule type" value="Genomic_DNA"/>
</dbReference>
<feature type="domain" description="GED" evidence="3">
    <location>
        <begin position="623"/>
        <end position="712"/>
    </location>
</feature>
<proteinExistence type="predicted"/>
<dbReference type="Gene3D" id="3.40.50.300">
    <property type="entry name" value="P-loop containing nucleotide triphosphate hydrolases"/>
    <property type="match status" value="1"/>
</dbReference>
<dbReference type="CDD" id="cd08771">
    <property type="entry name" value="DLP_1"/>
    <property type="match status" value="1"/>
</dbReference>
<name>A0AAE0U816_9PEZI</name>
<dbReference type="InterPro" id="IPR027417">
    <property type="entry name" value="P-loop_NTPase"/>
</dbReference>
<evidence type="ECO:0000256" key="1">
    <source>
        <dbReference type="ARBA" id="ARBA00022741"/>
    </source>
</evidence>
<dbReference type="PRINTS" id="PR00195">
    <property type="entry name" value="DYNAMIN"/>
</dbReference>
<dbReference type="SMART" id="SM00053">
    <property type="entry name" value="DYNc"/>
    <property type="match status" value="1"/>
</dbReference>
<keyword evidence="1" id="KW-0547">Nucleotide-binding</keyword>
<dbReference type="Pfam" id="PF01031">
    <property type="entry name" value="Dynamin_M"/>
    <property type="match status" value="1"/>
</dbReference>
<dbReference type="InterPro" id="IPR003130">
    <property type="entry name" value="GED"/>
</dbReference>
<dbReference type="InterPro" id="IPR020850">
    <property type="entry name" value="GED_dom"/>
</dbReference>
<dbReference type="GO" id="GO:0006897">
    <property type="term" value="P:endocytosis"/>
    <property type="evidence" value="ECO:0007669"/>
    <property type="project" value="TreeGrafter"/>
</dbReference>
<evidence type="ECO:0000256" key="2">
    <source>
        <dbReference type="ARBA" id="ARBA00023134"/>
    </source>
</evidence>
<accession>A0AAE0U816</accession>
<dbReference type="PANTHER" id="PTHR11566:SF215">
    <property type="entry name" value="DYNAMIN GTPASE"/>
    <property type="match status" value="1"/>
</dbReference>
<evidence type="ECO:0000259" key="4">
    <source>
        <dbReference type="PROSITE" id="PS51718"/>
    </source>
</evidence>
<dbReference type="GO" id="GO:0003924">
    <property type="term" value="F:GTPase activity"/>
    <property type="evidence" value="ECO:0007669"/>
    <property type="project" value="InterPro"/>
</dbReference>
<organism evidence="5 6">
    <name type="scientific">Podospora didyma</name>
    <dbReference type="NCBI Taxonomy" id="330526"/>
    <lineage>
        <taxon>Eukaryota</taxon>
        <taxon>Fungi</taxon>
        <taxon>Dikarya</taxon>
        <taxon>Ascomycota</taxon>
        <taxon>Pezizomycotina</taxon>
        <taxon>Sordariomycetes</taxon>
        <taxon>Sordariomycetidae</taxon>
        <taxon>Sordariales</taxon>
        <taxon>Podosporaceae</taxon>
        <taxon>Podospora</taxon>
    </lineage>
</organism>
<protein>
    <submittedName>
        <fullName evidence="5">P-loop containing nucleoside triphosphate hydrolase protein</fullName>
    </submittedName>
</protein>
<dbReference type="PROSITE" id="PS51388">
    <property type="entry name" value="GED"/>
    <property type="match status" value="1"/>
</dbReference>
<keyword evidence="2" id="KW-0342">GTP-binding</keyword>
<dbReference type="GO" id="GO:0016020">
    <property type="term" value="C:membrane"/>
    <property type="evidence" value="ECO:0007669"/>
    <property type="project" value="TreeGrafter"/>
</dbReference>
<dbReference type="GO" id="GO:0005525">
    <property type="term" value="F:GTP binding"/>
    <property type="evidence" value="ECO:0007669"/>
    <property type="project" value="InterPro"/>
</dbReference>
<reference evidence="5" key="2">
    <citation type="submission" date="2023-06" db="EMBL/GenBank/DDBJ databases">
        <authorList>
            <consortium name="Lawrence Berkeley National Laboratory"/>
            <person name="Haridas S."/>
            <person name="Hensen N."/>
            <person name="Bonometti L."/>
            <person name="Westerberg I."/>
            <person name="Brannstrom I.O."/>
            <person name="Guillou S."/>
            <person name="Cros-Aarteil S."/>
            <person name="Calhoun S."/>
            <person name="Kuo A."/>
            <person name="Mondo S."/>
            <person name="Pangilinan J."/>
            <person name="Riley R."/>
            <person name="LaButti K."/>
            <person name="Andreopoulos B."/>
            <person name="Lipzen A."/>
            <person name="Chen C."/>
            <person name="Yanf M."/>
            <person name="Daum C."/>
            <person name="Ng V."/>
            <person name="Clum A."/>
            <person name="Steindorff A."/>
            <person name="Ohm R."/>
            <person name="Martin F."/>
            <person name="Silar P."/>
            <person name="Natvig D."/>
            <person name="Lalanne C."/>
            <person name="Gautier V."/>
            <person name="Ament-velasquez S.L."/>
            <person name="Kruys A."/>
            <person name="Hutchinson M.I."/>
            <person name="Powell A.J."/>
            <person name="Barry K."/>
            <person name="Miller A.N."/>
            <person name="Grigoriev I.V."/>
            <person name="Debuchy R."/>
            <person name="Gladieux P."/>
            <person name="Thoren M.H."/>
            <person name="Johannesson H."/>
        </authorList>
    </citation>
    <scope>NUCLEOTIDE SEQUENCE</scope>
    <source>
        <strain evidence="5">CBS 232.78</strain>
    </source>
</reference>
<comment type="caution">
    <text evidence="5">The sequence shown here is derived from an EMBL/GenBank/DDBJ whole genome shotgun (WGS) entry which is preliminary data.</text>
</comment>
<keyword evidence="5" id="KW-0378">Hydrolase</keyword>
<dbReference type="PROSITE" id="PS51718">
    <property type="entry name" value="G_DYNAMIN_2"/>
    <property type="match status" value="1"/>
</dbReference>
<keyword evidence="6" id="KW-1185">Reference proteome</keyword>
<sequence>MGSTIKHEETGPLISPSLLQKIDKLREKNIGKHIPLPQLVAVGDQSSGKSSLLESLTGIPFPRNVELCTRYATQITQRRDEETRVDITIIPGVDATPAHKKEVEGYRSNARSMEDLRARFPEILAEVNAKMGIRSDATSKGGTVFSRDVLKVEICGPKEDYLTIIDVPGIFRNPTAGVTTKDDIQMVRDMVQDYIKDSRTIILAVLPSNIDIANQEILTLAEEYDKDGERTLGIMTKPDCVTETTAKNSVCSIVLGKKKQLNLGYYVVRSRGADEEDDEYERREEMFKQAPWNKLPQNRVGVKALKSRLGDLLGHITRRAFPTLRKDVNEMLRLTEEEEDGLGPSRYDQREQQKYLFGIAGQFEHIARASRNGQYADHPIFKENPTLRLITSIVQLNDEFNRDFETMGHLRYFQGTEPKYEIARPVEKAKSPFETVLDRYRRLIEQDDIGEVGNIVSLEYDINKPLTGIMDWIGEVYKDCRGLDLGTFNAGIISSVFKEQSSKWERMVRAYISVVILCIHHFITGVLNVVCVDRLVREELWAAISDEVLERYKAAVEHTKFLVSIERDETPFTLDPAFNERHQTARGSRIAGSLEQSSVGGAIFSADQIRTAVKEKSNVEHSKEEIHDILSSYYDGARRHFVDNVFKQVVRRHLLSGEKTSPLNVFSHGWVFDLTDDQLEAIAGESPTTKEQRMKLRNKIKDLKEAKDILKH</sequence>
<dbReference type="InterPro" id="IPR030381">
    <property type="entry name" value="G_DYNAMIN_dom"/>
</dbReference>
<dbReference type="SUPFAM" id="SSF52540">
    <property type="entry name" value="P-loop containing nucleoside triphosphate hydrolases"/>
    <property type="match status" value="1"/>
</dbReference>
<dbReference type="Pfam" id="PF02212">
    <property type="entry name" value="GED"/>
    <property type="match status" value="1"/>
</dbReference>
<dbReference type="InterPro" id="IPR001401">
    <property type="entry name" value="Dynamin_GTPase"/>
</dbReference>
<dbReference type="InterPro" id="IPR022812">
    <property type="entry name" value="Dynamin"/>
</dbReference>
<dbReference type="GO" id="GO:0016559">
    <property type="term" value="P:peroxisome fission"/>
    <property type="evidence" value="ECO:0007669"/>
    <property type="project" value="TreeGrafter"/>
</dbReference>
<dbReference type="GO" id="GO:0008017">
    <property type="term" value="F:microtubule binding"/>
    <property type="evidence" value="ECO:0007669"/>
    <property type="project" value="TreeGrafter"/>
</dbReference>
<dbReference type="InterPro" id="IPR000375">
    <property type="entry name" value="Dynamin_stalk"/>
</dbReference>
<dbReference type="GO" id="GO:0005739">
    <property type="term" value="C:mitochondrion"/>
    <property type="evidence" value="ECO:0007669"/>
    <property type="project" value="TreeGrafter"/>
</dbReference>
<dbReference type="GO" id="GO:0000266">
    <property type="term" value="P:mitochondrial fission"/>
    <property type="evidence" value="ECO:0007669"/>
    <property type="project" value="TreeGrafter"/>
</dbReference>
<dbReference type="GO" id="GO:0048312">
    <property type="term" value="P:intracellular distribution of mitochondria"/>
    <property type="evidence" value="ECO:0007669"/>
    <property type="project" value="TreeGrafter"/>
</dbReference>
<evidence type="ECO:0000313" key="6">
    <source>
        <dbReference type="Proteomes" id="UP001285441"/>
    </source>
</evidence>
<dbReference type="GO" id="GO:0005874">
    <property type="term" value="C:microtubule"/>
    <property type="evidence" value="ECO:0007669"/>
    <property type="project" value="TreeGrafter"/>
</dbReference>
<dbReference type="Pfam" id="PF00350">
    <property type="entry name" value="Dynamin_N"/>
    <property type="match status" value="1"/>
</dbReference>
<evidence type="ECO:0000313" key="5">
    <source>
        <dbReference type="EMBL" id="KAK3394416.1"/>
    </source>
</evidence>
<evidence type="ECO:0000259" key="3">
    <source>
        <dbReference type="PROSITE" id="PS51388"/>
    </source>
</evidence>
<dbReference type="Proteomes" id="UP001285441">
    <property type="component" value="Unassembled WGS sequence"/>
</dbReference>
<dbReference type="AlphaFoldDB" id="A0AAE0U816"/>
<dbReference type="InterPro" id="IPR045063">
    <property type="entry name" value="Dynamin_N"/>
</dbReference>